<evidence type="ECO:0000256" key="4">
    <source>
        <dbReference type="ARBA" id="ARBA00012564"/>
    </source>
</evidence>
<evidence type="ECO:0000259" key="12">
    <source>
        <dbReference type="Pfam" id="PF01433"/>
    </source>
</evidence>
<dbReference type="NCBIfam" id="TIGR04183">
    <property type="entry name" value="Por_Secre_tail"/>
    <property type="match status" value="1"/>
</dbReference>
<dbReference type="Gene3D" id="1.10.390.10">
    <property type="entry name" value="Neutral Protease Domain 2"/>
    <property type="match status" value="1"/>
</dbReference>
<dbReference type="InterPro" id="IPR027268">
    <property type="entry name" value="Peptidase_M4/M1_CTD_sf"/>
</dbReference>
<evidence type="ECO:0000256" key="2">
    <source>
        <dbReference type="ARBA" id="ARBA00001947"/>
    </source>
</evidence>
<feature type="domain" description="Aminopeptidase N-like N-terminal" evidence="13">
    <location>
        <begin position="49"/>
        <end position="216"/>
    </location>
</feature>
<dbReference type="AlphaFoldDB" id="A0A532V8E7"/>
<evidence type="ECO:0000259" key="13">
    <source>
        <dbReference type="Pfam" id="PF17900"/>
    </source>
</evidence>
<dbReference type="GO" id="GO:0042277">
    <property type="term" value="F:peptide binding"/>
    <property type="evidence" value="ECO:0007669"/>
    <property type="project" value="TreeGrafter"/>
</dbReference>
<dbReference type="InterPro" id="IPR014782">
    <property type="entry name" value="Peptidase_M1_dom"/>
</dbReference>
<dbReference type="PRINTS" id="PR00756">
    <property type="entry name" value="ALADIPTASE"/>
</dbReference>
<dbReference type="EC" id="3.4.11.2" evidence="4"/>
<evidence type="ECO:0000313" key="15">
    <source>
        <dbReference type="Proteomes" id="UP000317778"/>
    </source>
</evidence>
<dbReference type="Pfam" id="PF01433">
    <property type="entry name" value="Peptidase_M1"/>
    <property type="match status" value="1"/>
</dbReference>
<gene>
    <name evidence="14" type="ORF">CEE36_03935</name>
</gene>
<dbReference type="EMBL" id="NJBO01000004">
    <property type="protein sequence ID" value="TKJ43493.1"/>
    <property type="molecule type" value="Genomic_DNA"/>
</dbReference>
<dbReference type="SUPFAM" id="SSF55486">
    <property type="entry name" value="Metalloproteases ('zincins'), catalytic domain"/>
    <property type="match status" value="1"/>
</dbReference>
<evidence type="ECO:0000256" key="9">
    <source>
        <dbReference type="ARBA" id="ARBA00022801"/>
    </source>
</evidence>
<dbReference type="GO" id="GO:0016020">
    <property type="term" value="C:membrane"/>
    <property type="evidence" value="ECO:0007669"/>
    <property type="project" value="TreeGrafter"/>
</dbReference>
<dbReference type="GO" id="GO:0006508">
    <property type="term" value="P:proteolysis"/>
    <property type="evidence" value="ECO:0007669"/>
    <property type="project" value="UniProtKB-KW"/>
</dbReference>
<keyword evidence="11" id="KW-0482">Metalloprotease</keyword>
<evidence type="ECO:0000256" key="5">
    <source>
        <dbReference type="ARBA" id="ARBA00015611"/>
    </source>
</evidence>
<evidence type="ECO:0000256" key="7">
    <source>
        <dbReference type="ARBA" id="ARBA00022670"/>
    </source>
</evidence>
<dbReference type="GO" id="GO:0070006">
    <property type="term" value="F:metalloaminopeptidase activity"/>
    <property type="evidence" value="ECO:0007669"/>
    <property type="project" value="TreeGrafter"/>
</dbReference>
<evidence type="ECO:0000256" key="10">
    <source>
        <dbReference type="ARBA" id="ARBA00022833"/>
    </source>
</evidence>
<proteinExistence type="inferred from homology"/>
<evidence type="ECO:0000313" key="14">
    <source>
        <dbReference type="EMBL" id="TKJ43493.1"/>
    </source>
</evidence>
<dbReference type="GO" id="GO:0043171">
    <property type="term" value="P:peptide catabolic process"/>
    <property type="evidence" value="ECO:0007669"/>
    <property type="project" value="TreeGrafter"/>
</dbReference>
<keyword evidence="8" id="KW-0479">Metal-binding</keyword>
<evidence type="ECO:0000256" key="3">
    <source>
        <dbReference type="ARBA" id="ARBA00010136"/>
    </source>
</evidence>
<evidence type="ECO:0000256" key="6">
    <source>
        <dbReference type="ARBA" id="ARBA00022438"/>
    </source>
</evidence>
<keyword evidence="9" id="KW-0378">Hydrolase</keyword>
<keyword evidence="6" id="KW-0031">Aminopeptidase</keyword>
<dbReference type="InterPro" id="IPR042097">
    <property type="entry name" value="Aminopeptidase_N-like_N_sf"/>
</dbReference>
<comment type="caution">
    <text evidence="14">The sequence shown here is derived from an EMBL/GenBank/DDBJ whole genome shotgun (WGS) entry which is preliminary data.</text>
</comment>
<comment type="catalytic activity">
    <reaction evidence="1">
        <text>Release of an N-terminal amino acid, Xaa-|-Yaa- from a peptide, amide or arylamide. Xaa is preferably Ala, but may be most amino acids including Pro (slow action). When a terminal hydrophobic residue is followed by a prolyl residue, the two may be released as an intact Xaa-Pro dipeptide.</text>
        <dbReference type="EC" id="3.4.11.2"/>
    </reaction>
</comment>
<reference evidence="14 15" key="1">
    <citation type="submission" date="2017-06" db="EMBL/GenBank/DDBJ databases">
        <title>Novel microbial phyla capable of carbon fixation and sulfur reduction in deep-sea sediments.</title>
        <authorList>
            <person name="Huang J."/>
            <person name="Baker B."/>
            <person name="Wang Y."/>
        </authorList>
    </citation>
    <scope>NUCLEOTIDE SEQUENCE [LARGE SCALE GENOMIC DNA]</scope>
    <source>
        <strain evidence="14">B3_TA06</strain>
    </source>
</reference>
<feature type="domain" description="Peptidase M1 membrane alanine aminopeptidase" evidence="12">
    <location>
        <begin position="256"/>
        <end position="450"/>
    </location>
</feature>
<dbReference type="InterPro" id="IPR050344">
    <property type="entry name" value="Peptidase_M1_aminopeptidases"/>
</dbReference>
<dbReference type="InterPro" id="IPR026444">
    <property type="entry name" value="Secre_tail"/>
</dbReference>
<dbReference type="InterPro" id="IPR001930">
    <property type="entry name" value="Peptidase_M1"/>
</dbReference>
<dbReference type="InterPro" id="IPR045357">
    <property type="entry name" value="Aminopeptidase_N-like_N"/>
</dbReference>
<evidence type="ECO:0000256" key="1">
    <source>
        <dbReference type="ARBA" id="ARBA00000098"/>
    </source>
</evidence>
<comment type="cofactor">
    <cofactor evidence="2">
        <name>Zn(2+)</name>
        <dbReference type="ChEBI" id="CHEBI:29105"/>
    </cofactor>
</comment>
<dbReference type="PANTHER" id="PTHR11533">
    <property type="entry name" value="PROTEASE M1 ZINC METALLOPROTEASE"/>
    <property type="match status" value="1"/>
</dbReference>
<dbReference type="PANTHER" id="PTHR11533:SF174">
    <property type="entry name" value="PUROMYCIN-SENSITIVE AMINOPEPTIDASE-RELATED"/>
    <property type="match status" value="1"/>
</dbReference>
<dbReference type="GO" id="GO:0005737">
    <property type="term" value="C:cytoplasm"/>
    <property type="evidence" value="ECO:0007669"/>
    <property type="project" value="TreeGrafter"/>
</dbReference>
<evidence type="ECO:0000256" key="8">
    <source>
        <dbReference type="ARBA" id="ARBA00022723"/>
    </source>
</evidence>
<comment type="similarity">
    <text evidence="3">Belongs to the peptidase M1 family.</text>
</comment>
<dbReference type="SUPFAM" id="SSF63737">
    <property type="entry name" value="Leukotriene A4 hydrolase N-terminal domain"/>
    <property type="match status" value="1"/>
</dbReference>
<dbReference type="Pfam" id="PF17900">
    <property type="entry name" value="Peptidase_M1_N"/>
    <property type="match status" value="1"/>
</dbReference>
<sequence length="649" mass="74792">MNLFLLLVAAVPLPTLEQHMLLHKQEKVSQRIMIPGDYWDEGHDFDVLDYDIDMTVDIPADTIWADVGIQFEVLSDDLDTMGLNFHWALTVEEVKEGSNPLEWESVIGGDLKIAMGREVSAGDTLELTISYHGKPIQRGQGLYIDELVTYTNCEPQGARNWIPCYDEPSDKATFTQHITVPRDYKLVANGTLESLEKNGNWWTYTWREHYPQPTYLIAFATSKHYVTKDTFATVDAIEVPMRTWMLESHNVANKFDCTPGIVEYFSDIFPPYPFADEKYDQVHAPIGGAMENTTCTFINTFKNWGTTWDPVIAHELSHDWWGDWLTCATWADLWLNEGFATYCEVLWWEEKYGQEGYDAYARWIMDLYLEYGQRHPIYDPPWGDLFGVTTYEKGGSVMHMLRQVLGDSIFFAGLNTYAWRNANEAVITDDFQDVMEEVAAQDLDWFFDAWIYGPGHPHYEIGWRVAPKSGNTYDVEFAISQMQDQSKHYFPFRMPLEIYIYSRSDTTVETITDSLGYQRFSVEIEGEPDSFRLGPRSKVLCEITYHDDIDDVPRPGVEEKPVDRTAPLTLSADDMFTDLMHVRFSQPQAQFVSLALYDAAGRRVRLFYKGRSREFYRVYPLADLASGVYFVRLGQASGSYTSVKTVKIR</sequence>
<keyword evidence="7" id="KW-0645">Protease</keyword>
<dbReference type="GO" id="GO:0005615">
    <property type="term" value="C:extracellular space"/>
    <property type="evidence" value="ECO:0007669"/>
    <property type="project" value="TreeGrafter"/>
</dbReference>
<accession>A0A532V8E7</accession>
<keyword evidence="10" id="KW-0862">Zinc</keyword>
<protein>
    <recommendedName>
        <fullName evidence="5">Aminopeptidase N</fullName>
        <ecNumber evidence="4">3.4.11.2</ecNumber>
    </recommendedName>
</protein>
<dbReference type="CDD" id="cd09603">
    <property type="entry name" value="M1_APN_like"/>
    <property type="match status" value="1"/>
</dbReference>
<dbReference type="GO" id="GO:0016285">
    <property type="term" value="F:alanyl aminopeptidase activity"/>
    <property type="evidence" value="ECO:0007669"/>
    <property type="project" value="UniProtKB-EC"/>
</dbReference>
<name>A0A532V8E7_UNCT6</name>
<dbReference type="GO" id="GO:0008270">
    <property type="term" value="F:zinc ion binding"/>
    <property type="evidence" value="ECO:0007669"/>
    <property type="project" value="InterPro"/>
</dbReference>
<evidence type="ECO:0000256" key="11">
    <source>
        <dbReference type="ARBA" id="ARBA00023049"/>
    </source>
</evidence>
<dbReference type="Gene3D" id="2.60.40.1730">
    <property type="entry name" value="tricorn interacting facor f3 domain"/>
    <property type="match status" value="1"/>
</dbReference>
<organism evidence="14 15">
    <name type="scientific">candidate division TA06 bacterium B3_TA06</name>
    <dbReference type="NCBI Taxonomy" id="2012487"/>
    <lineage>
        <taxon>Bacteria</taxon>
        <taxon>Bacteria division TA06</taxon>
    </lineage>
</organism>
<dbReference type="Proteomes" id="UP000317778">
    <property type="component" value="Unassembled WGS sequence"/>
</dbReference>